<feature type="region of interest" description="Disordered" evidence="1">
    <location>
        <begin position="25"/>
        <end position="67"/>
    </location>
</feature>
<dbReference type="Pfam" id="PF04218">
    <property type="entry name" value="CENP-B_N"/>
    <property type="match status" value="1"/>
</dbReference>
<dbReference type="InterPro" id="IPR029057">
    <property type="entry name" value="PRTase-like"/>
</dbReference>
<dbReference type="EMBL" id="ANJA01000309">
    <property type="protein sequence ID" value="ETO84426.1"/>
    <property type="molecule type" value="Genomic_DNA"/>
</dbReference>
<accession>A0A081AZW5</accession>
<feature type="compositionally biased region" description="Low complexity" evidence="1">
    <location>
        <begin position="118"/>
        <end position="130"/>
    </location>
</feature>
<dbReference type="AlphaFoldDB" id="A0A081AZW5"/>
<organism evidence="4 5">
    <name type="scientific">Phytophthora nicotianae P1976</name>
    <dbReference type="NCBI Taxonomy" id="1317066"/>
    <lineage>
        <taxon>Eukaryota</taxon>
        <taxon>Sar</taxon>
        <taxon>Stramenopiles</taxon>
        <taxon>Oomycota</taxon>
        <taxon>Peronosporomycetes</taxon>
        <taxon>Peronosporales</taxon>
        <taxon>Peronosporaceae</taxon>
        <taxon>Phytophthora</taxon>
    </lineage>
</organism>
<dbReference type="OrthoDB" id="106623at2759"/>
<dbReference type="Gene3D" id="1.10.10.60">
    <property type="entry name" value="Homeodomain-like"/>
    <property type="match status" value="1"/>
</dbReference>
<evidence type="ECO:0000259" key="2">
    <source>
        <dbReference type="Pfam" id="PF04218"/>
    </source>
</evidence>
<evidence type="ECO:0000256" key="1">
    <source>
        <dbReference type="SAM" id="MobiDB-lite"/>
    </source>
</evidence>
<feature type="domain" description="Phosphoribosyltransferase" evidence="3">
    <location>
        <begin position="167"/>
        <end position="338"/>
    </location>
</feature>
<evidence type="ECO:0000313" key="5">
    <source>
        <dbReference type="Proteomes" id="UP000028582"/>
    </source>
</evidence>
<dbReference type="SUPFAM" id="SSF53271">
    <property type="entry name" value="PRTase-like"/>
    <property type="match status" value="1"/>
</dbReference>
<feature type="region of interest" description="Disordered" evidence="1">
    <location>
        <begin position="112"/>
        <end position="160"/>
    </location>
</feature>
<reference evidence="4 5" key="1">
    <citation type="submission" date="2013-11" db="EMBL/GenBank/DDBJ databases">
        <title>The Genome Sequence of Phytophthora parasitica P1976.</title>
        <authorList>
            <consortium name="The Broad Institute Genomics Platform"/>
            <person name="Russ C."/>
            <person name="Tyler B."/>
            <person name="Panabieres F."/>
            <person name="Shan W."/>
            <person name="Tripathy S."/>
            <person name="Grunwald N."/>
            <person name="Machado M."/>
            <person name="Johnson C.S."/>
            <person name="Walker B."/>
            <person name="Young S."/>
            <person name="Zeng Q."/>
            <person name="Gargeya S."/>
            <person name="Fitzgerald M."/>
            <person name="Haas B."/>
            <person name="Abouelleil A."/>
            <person name="Allen A.W."/>
            <person name="Alvarado L."/>
            <person name="Arachchi H.M."/>
            <person name="Berlin A.M."/>
            <person name="Chapman S.B."/>
            <person name="Gainer-Dewar J."/>
            <person name="Goldberg J."/>
            <person name="Griggs A."/>
            <person name="Gujja S."/>
            <person name="Hansen M."/>
            <person name="Howarth C."/>
            <person name="Imamovic A."/>
            <person name="Ireland A."/>
            <person name="Larimer J."/>
            <person name="McCowan C."/>
            <person name="Murphy C."/>
            <person name="Pearson M."/>
            <person name="Poon T.W."/>
            <person name="Priest M."/>
            <person name="Roberts A."/>
            <person name="Saif S."/>
            <person name="Shea T."/>
            <person name="Sisk P."/>
            <person name="Sykes S."/>
            <person name="Wortman J."/>
            <person name="Nusbaum C."/>
            <person name="Birren B."/>
        </authorList>
    </citation>
    <scope>NUCLEOTIDE SEQUENCE [LARGE SCALE GENOMIC DNA]</scope>
    <source>
        <strain evidence="4 5">P1976</strain>
    </source>
</reference>
<comment type="caution">
    <text evidence="4">The sequence shown here is derived from an EMBL/GenBank/DDBJ whole genome shotgun (WGS) entry which is preliminary data.</text>
</comment>
<dbReference type="Pfam" id="PF14681">
    <property type="entry name" value="UPRTase"/>
    <property type="match status" value="1"/>
</dbReference>
<dbReference type="Proteomes" id="UP000028582">
    <property type="component" value="Unassembled WGS sequence"/>
</dbReference>
<evidence type="ECO:0000259" key="3">
    <source>
        <dbReference type="Pfam" id="PF14681"/>
    </source>
</evidence>
<dbReference type="Gene3D" id="3.40.50.2020">
    <property type="match status" value="1"/>
</dbReference>
<proteinExistence type="predicted"/>
<dbReference type="GO" id="GO:0003677">
    <property type="term" value="F:DNA binding"/>
    <property type="evidence" value="ECO:0007669"/>
    <property type="project" value="InterPro"/>
</dbReference>
<dbReference type="InterPro" id="IPR000836">
    <property type="entry name" value="PRTase_dom"/>
</dbReference>
<evidence type="ECO:0000313" key="4">
    <source>
        <dbReference type="EMBL" id="ETO84426.1"/>
    </source>
</evidence>
<evidence type="ECO:0008006" key="6">
    <source>
        <dbReference type="Google" id="ProtNLM"/>
    </source>
</evidence>
<feature type="domain" description="HTH psq-type" evidence="2">
    <location>
        <begin position="73"/>
        <end position="110"/>
    </location>
</feature>
<name>A0A081AZW5_PHYNI</name>
<protein>
    <recommendedName>
        <fullName evidence="6">HTH psq-type domain-containing protein</fullName>
    </recommendedName>
</protein>
<gene>
    <name evidence="4" type="ORF">F444_01659</name>
</gene>
<dbReference type="InterPro" id="IPR007889">
    <property type="entry name" value="HTH_Psq"/>
</dbReference>
<sequence length="365" mass="40341">MEKRPAFTARHEFTSRVVVPLAGKRSVPDGFETEVESKRPAIDSPQQRPASPVPNKRKQRKPPNYLRHGDRCCIIKRVADGEPQAALAREFGVTRAAVCQMYKNRAEILSRENETEQLSPSPVAPPAALVGESRTSVNRPTEQIFPNGKSERVNVPEPPTLQSRSKRVTLLLNTLQDERTNPVESRRAAARLTFILLEETLASYDQHVSDASCGYSNAKFCAVTLGDESTSFLTAFCQIDPHGSTGQIHVKADHTAGYTNWQLEYLDVPDNITDFEVLLFSTSASGGAECKAIEALRRIGVLECSICLVMVVCSSHGFEKISARFPGIKIISAAIGDEWTLQRGLYPQHFVSNFRSRVPTESNVS</sequence>